<dbReference type="GO" id="GO:0005975">
    <property type="term" value="P:carbohydrate metabolic process"/>
    <property type="evidence" value="ECO:0007669"/>
    <property type="project" value="InterPro"/>
</dbReference>
<dbReference type="SUPFAM" id="SSF53738">
    <property type="entry name" value="Phosphoglucomutase, first 3 domains"/>
    <property type="match status" value="3"/>
</dbReference>
<comment type="catalytic activity">
    <reaction evidence="1">
        <text>N-acetyl-alpha-D-glucosamine 1-phosphate = N-acetyl-D-glucosamine 6-phosphate</text>
        <dbReference type="Rhea" id="RHEA:23804"/>
        <dbReference type="ChEBI" id="CHEBI:57513"/>
        <dbReference type="ChEBI" id="CHEBI:57776"/>
        <dbReference type="EC" id="5.4.2.3"/>
    </reaction>
</comment>
<dbReference type="InterPro" id="IPR016657">
    <property type="entry name" value="PAGM"/>
</dbReference>
<name>A0A8S1INB1_9CHLO</name>
<evidence type="ECO:0000256" key="1">
    <source>
        <dbReference type="ARBA" id="ARBA00000558"/>
    </source>
</evidence>
<dbReference type="FunFam" id="3.30.310.50:FF:000003">
    <property type="entry name" value="Phosphoacetylglucosamine mutase"/>
    <property type="match status" value="1"/>
</dbReference>
<feature type="domain" description="Alpha-D-phosphohexomutase alpha/beta/alpha" evidence="13">
    <location>
        <begin position="61"/>
        <end position="94"/>
    </location>
</feature>
<evidence type="ECO:0000259" key="12">
    <source>
        <dbReference type="Pfam" id="PF00408"/>
    </source>
</evidence>
<feature type="domain" description="Phosphoacetylglucosamine mutase AMG1" evidence="14">
    <location>
        <begin position="316"/>
        <end position="452"/>
    </location>
</feature>
<dbReference type="Pfam" id="PF21404">
    <property type="entry name" value="AMG1_III"/>
    <property type="match status" value="1"/>
</dbReference>
<dbReference type="EC" id="5.4.2.3" evidence="5"/>
<dbReference type="PANTHER" id="PTHR45955">
    <property type="entry name" value="PHOSPHOACETYLGLUCOSAMINE MUTASE"/>
    <property type="match status" value="1"/>
</dbReference>
<accession>A0A8S1INB1</accession>
<evidence type="ECO:0000259" key="14">
    <source>
        <dbReference type="Pfam" id="PF21404"/>
    </source>
</evidence>
<evidence type="ECO:0000256" key="11">
    <source>
        <dbReference type="SAM" id="MobiDB-lite"/>
    </source>
</evidence>
<feature type="region of interest" description="Disordered" evidence="11">
    <location>
        <begin position="1"/>
        <end position="33"/>
    </location>
</feature>
<dbReference type="GO" id="GO:0004610">
    <property type="term" value="F:phosphoacetylglucosamine mutase activity"/>
    <property type="evidence" value="ECO:0007669"/>
    <property type="project" value="UniProtKB-EC"/>
</dbReference>
<evidence type="ECO:0000256" key="10">
    <source>
        <dbReference type="ARBA" id="ARBA00032065"/>
    </source>
</evidence>
<sequence length="555" mass="58858">MPPRLDPDRVRDAASRFPPDADGDPPPYGTAGFRAQAPILPPVLLRCGLLAAIKSLAAGKMCGVMVTASHNPEEDNGAKLIGPVGEMMSPEWEDYANRLVAAGSDDQLAAEAAAIWRQEGIDSIDEGRGGPVGGVVVGCDNRPSAGLLVEAALAGVACTGVPVVRAGLQTTPQLHFRVRARNLGQPWGEADYYDRLAMGLAKASRDLVGDAVPGRWAAVGTDGLLLDCANGVGAAKAEALIARLREAGCGWRFDVRNVGPRGLNDRVGADHVEKQRALPLGFETVAKGARCCSIDGDADRLVYFAPDGKRGLTLFDGNKIAALLALYIKDALKGMPGIAETFKVGVVQTAYANGASTNYLKTELGLQPVMTSTGVKHLHREAASFDVGVYFEANGHGTVLFSNDLIAKLRKIEYEDEAARDLLAMAEVMNQAVGDALSGMLMVECILRRKVWGLKEWEDMYTDLPSRQLKVMVADRAVIKTTDAETRCIAPDSLQQGIDAAVARRKSGRAFARPSGTENVVRIYAEAASQGEADSLAKDVARLVHKLAGGIGPVP</sequence>
<dbReference type="PANTHER" id="PTHR45955:SF1">
    <property type="entry name" value="PHOSPHOACETYLGLUCOSAMINE MUTASE"/>
    <property type="match status" value="1"/>
</dbReference>
<proteinExistence type="inferred from homology"/>
<evidence type="ECO:0000259" key="13">
    <source>
        <dbReference type="Pfam" id="PF02878"/>
    </source>
</evidence>
<keyword evidence="16" id="KW-1185">Reference proteome</keyword>
<comment type="pathway">
    <text evidence="3">Nucleotide-sugar biosynthesis; UDP-N-acetyl-alpha-D-glucosamine biosynthesis; N-acetyl-alpha-D-glucosamine 1-phosphate from alpha-D-glucosamine 6-phosphate (route I): step 2/2.</text>
</comment>
<evidence type="ECO:0000256" key="5">
    <source>
        <dbReference type="ARBA" id="ARBA00012731"/>
    </source>
</evidence>
<dbReference type="AlphaFoldDB" id="A0A8S1INB1"/>
<evidence type="ECO:0000256" key="8">
    <source>
        <dbReference type="ARBA" id="ARBA00023235"/>
    </source>
</evidence>
<dbReference type="Gene3D" id="3.30.310.50">
    <property type="entry name" value="Alpha-D-phosphohexomutase, C-terminal domain"/>
    <property type="match status" value="1"/>
</dbReference>
<dbReference type="Gene3D" id="3.40.120.10">
    <property type="entry name" value="Alpha-D-Glucose-1,6-Bisphosphate, subunit A, domain 3"/>
    <property type="match status" value="3"/>
</dbReference>
<comment type="similarity">
    <text evidence="4">Belongs to the phosphohexose mutase family.</text>
</comment>
<evidence type="ECO:0000256" key="3">
    <source>
        <dbReference type="ARBA" id="ARBA00004865"/>
    </source>
</evidence>
<feature type="domain" description="Alpha-D-phosphohexomutase alpha/beta/alpha" evidence="13">
    <location>
        <begin position="132"/>
        <end position="182"/>
    </location>
</feature>
<organism evidence="15 16">
    <name type="scientific">Ostreobium quekettii</name>
    <dbReference type="NCBI Taxonomy" id="121088"/>
    <lineage>
        <taxon>Eukaryota</taxon>
        <taxon>Viridiplantae</taxon>
        <taxon>Chlorophyta</taxon>
        <taxon>core chlorophytes</taxon>
        <taxon>Ulvophyceae</taxon>
        <taxon>TCBD clade</taxon>
        <taxon>Bryopsidales</taxon>
        <taxon>Ostreobineae</taxon>
        <taxon>Ostreobiaceae</taxon>
        <taxon>Ostreobium</taxon>
    </lineage>
</organism>
<comment type="caution">
    <text evidence="15">The sequence shown here is derived from an EMBL/GenBank/DDBJ whole genome shotgun (WGS) entry which is preliminary data.</text>
</comment>
<dbReference type="InterPro" id="IPR016055">
    <property type="entry name" value="A-D-PHexomutase_a/b/a-I/II/III"/>
</dbReference>
<gene>
    <name evidence="15" type="ORF">OSTQU699_LOCUS1952</name>
</gene>
<evidence type="ECO:0000256" key="9">
    <source>
        <dbReference type="ARBA" id="ARBA00031926"/>
    </source>
</evidence>
<dbReference type="EMBL" id="CAJHUC010000511">
    <property type="protein sequence ID" value="CAD7696591.1"/>
    <property type="molecule type" value="Genomic_DNA"/>
</dbReference>
<dbReference type="OrthoDB" id="1928at2759"/>
<dbReference type="InterPro" id="IPR049022">
    <property type="entry name" value="AMG1_III"/>
</dbReference>
<keyword evidence="7" id="KW-0460">Magnesium</keyword>
<feature type="domain" description="Alpha-D-phosphohexomutase C-terminal" evidence="12">
    <location>
        <begin position="494"/>
        <end position="542"/>
    </location>
</feature>
<dbReference type="SUPFAM" id="SSF55957">
    <property type="entry name" value="Phosphoglucomutase, C-terminal domain"/>
    <property type="match status" value="1"/>
</dbReference>
<dbReference type="PROSITE" id="PS00710">
    <property type="entry name" value="PGM_PMM"/>
    <property type="match status" value="1"/>
</dbReference>
<reference evidence="15" key="1">
    <citation type="submission" date="2020-12" db="EMBL/GenBank/DDBJ databases">
        <authorList>
            <person name="Iha C."/>
        </authorList>
    </citation>
    <scope>NUCLEOTIDE SEQUENCE</scope>
</reference>
<evidence type="ECO:0000313" key="15">
    <source>
        <dbReference type="EMBL" id="CAD7696591.1"/>
    </source>
</evidence>
<dbReference type="Pfam" id="PF02878">
    <property type="entry name" value="PGM_PMM_I"/>
    <property type="match status" value="2"/>
</dbReference>
<dbReference type="GO" id="GO:0006048">
    <property type="term" value="P:UDP-N-acetylglucosamine biosynthetic process"/>
    <property type="evidence" value="ECO:0007669"/>
    <property type="project" value="TreeGrafter"/>
</dbReference>
<dbReference type="Pfam" id="PF00408">
    <property type="entry name" value="PGM_PMM_IV"/>
    <property type="match status" value="1"/>
</dbReference>
<comment type="cofactor">
    <cofactor evidence="2">
        <name>Mg(2+)</name>
        <dbReference type="ChEBI" id="CHEBI:18420"/>
    </cofactor>
</comment>
<dbReference type="CDD" id="cd03086">
    <property type="entry name" value="PGM3"/>
    <property type="match status" value="1"/>
</dbReference>
<dbReference type="Proteomes" id="UP000708148">
    <property type="component" value="Unassembled WGS sequence"/>
</dbReference>
<evidence type="ECO:0000313" key="16">
    <source>
        <dbReference type="Proteomes" id="UP000708148"/>
    </source>
</evidence>
<dbReference type="InterPro" id="IPR005843">
    <property type="entry name" value="A-D-PHexomutase_C"/>
</dbReference>
<dbReference type="InterPro" id="IPR005844">
    <property type="entry name" value="A-D-PHexomutase_a/b/a-I"/>
</dbReference>
<evidence type="ECO:0000256" key="6">
    <source>
        <dbReference type="ARBA" id="ARBA00022723"/>
    </source>
</evidence>
<feature type="compositionally biased region" description="Basic and acidic residues" evidence="11">
    <location>
        <begin position="1"/>
        <end position="14"/>
    </location>
</feature>
<dbReference type="InterPro" id="IPR016066">
    <property type="entry name" value="A-D-PHexomutase_CS"/>
</dbReference>
<evidence type="ECO:0000256" key="2">
    <source>
        <dbReference type="ARBA" id="ARBA00001946"/>
    </source>
</evidence>
<evidence type="ECO:0000256" key="4">
    <source>
        <dbReference type="ARBA" id="ARBA00010231"/>
    </source>
</evidence>
<dbReference type="InterPro" id="IPR036900">
    <property type="entry name" value="A-D-PHexomutase_C_sf"/>
</dbReference>
<keyword evidence="6" id="KW-0479">Metal-binding</keyword>
<evidence type="ECO:0000256" key="7">
    <source>
        <dbReference type="ARBA" id="ARBA00022842"/>
    </source>
</evidence>
<keyword evidence="8" id="KW-0413">Isomerase</keyword>
<dbReference type="GO" id="GO:0000287">
    <property type="term" value="F:magnesium ion binding"/>
    <property type="evidence" value="ECO:0007669"/>
    <property type="project" value="InterPro"/>
</dbReference>
<protein>
    <recommendedName>
        <fullName evidence="5">phosphoacetylglucosamine mutase</fullName>
        <ecNumber evidence="5">5.4.2.3</ecNumber>
    </recommendedName>
    <alternativeName>
        <fullName evidence="10">Acetylglucosamine phosphomutase</fullName>
    </alternativeName>
    <alternativeName>
        <fullName evidence="9">N-acetylglucosamine-phosphate mutase</fullName>
    </alternativeName>
</protein>